<reference evidence="2" key="1">
    <citation type="journal article" date="2022" name="G3 (Bethesda)">
        <title>High quality genome of the basidiomycete yeast Dioszegia hungarica PDD-24b-2 isolated from cloud water.</title>
        <authorList>
            <person name="Jarrige D."/>
            <person name="Haridas S."/>
            <person name="Bleykasten-Grosshans C."/>
            <person name="Joly M."/>
            <person name="Nadalig T."/>
            <person name="Sancelme M."/>
            <person name="Vuilleumier S."/>
            <person name="Grigoriev I.V."/>
            <person name="Amato P."/>
            <person name="Bringel F."/>
        </authorList>
    </citation>
    <scope>NUCLEOTIDE SEQUENCE</scope>
    <source>
        <strain evidence="2">PDD-24b-2</strain>
    </source>
</reference>
<feature type="compositionally biased region" description="Polar residues" evidence="1">
    <location>
        <begin position="37"/>
        <end position="53"/>
    </location>
</feature>
<keyword evidence="3" id="KW-1185">Reference proteome</keyword>
<feature type="compositionally biased region" description="Gly residues" evidence="1">
    <location>
        <begin position="115"/>
        <end position="124"/>
    </location>
</feature>
<dbReference type="GeneID" id="77731267"/>
<proteinExistence type="predicted"/>
<protein>
    <submittedName>
        <fullName evidence="2">Uncharacterized protein</fullName>
    </submittedName>
</protein>
<evidence type="ECO:0000313" key="3">
    <source>
        <dbReference type="Proteomes" id="UP001164286"/>
    </source>
</evidence>
<dbReference type="AlphaFoldDB" id="A0AA38HDZ1"/>
<organism evidence="2 3">
    <name type="scientific">Dioszegia hungarica</name>
    <dbReference type="NCBI Taxonomy" id="4972"/>
    <lineage>
        <taxon>Eukaryota</taxon>
        <taxon>Fungi</taxon>
        <taxon>Dikarya</taxon>
        <taxon>Basidiomycota</taxon>
        <taxon>Agaricomycotina</taxon>
        <taxon>Tremellomycetes</taxon>
        <taxon>Tremellales</taxon>
        <taxon>Bulleribasidiaceae</taxon>
        <taxon>Dioszegia</taxon>
    </lineage>
</organism>
<feature type="compositionally biased region" description="Polar residues" evidence="1">
    <location>
        <begin position="99"/>
        <end position="114"/>
    </location>
</feature>
<evidence type="ECO:0000313" key="2">
    <source>
        <dbReference type="EMBL" id="KAI9638197.1"/>
    </source>
</evidence>
<gene>
    <name evidence="2" type="ORF">MKK02DRAFT_42585</name>
</gene>
<evidence type="ECO:0000256" key="1">
    <source>
        <dbReference type="SAM" id="MobiDB-lite"/>
    </source>
</evidence>
<dbReference type="EMBL" id="JAKWFO010000003">
    <property type="protein sequence ID" value="KAI9638197.1"/>
    <property type="molecule type" value="Genomic_DNA"/>
</dbReference>
<feature type="region of interest" description="Disordered" evidence="1">
    <location>
        <begin position="15"/>
        <end position="135"/>
    </location>
</feature>
<accession>A0AA38HDZ1</accession>
<dbReference type="RefSeq" id="XP_052947974.1">
    <property type="nucleotide sequence ID" value="XM_053092062.1"/>
</dbReference>
<feature type="compositionally biased region" description="Low complexity" evidence="1">
    <location>
        <begin position="222"/>
        <end position="238"/>
    </location>
</feature>
<feature type="region of interest" description="Disordered" evidence="1">
    <location>
        <begin position="185"/>
        <end position="283"/>
    </location>
</feature>
<sequence>MENFNLGKPIGAVVGQTAPLNEEHGAGTGVSGGHVPSATNQAKGYGQDQSQGFNAGLGGEHASGGLANTGSSGTPIADRFTGKSGHQSDAVSGAYEGGSTRNALTGESNAHTTGQGVGYLGGEGPSHSARDAALTGTAGAASATALGAGHSSGGVVGPSGGAGGHYSTSGQHGLTGAAAGLGAGAGAAGLASHHGQEHSNTGAGSAAILNAQQAGARGSHGESGLATAGAGAGAASHSSHSDENTRGEPLSNPKDLDSGTRHGLVFDKATGKYVHRHELDEKK</sequence>
<comment type="caution">
    <text evidence="2">The sequence shown here is derived from an EMBL/GenBank/DDBJ whole genome shotgun (WGS) entry which is preliminary data.</text>
</comment>
<name>A0AA38HDZ1_9TREE</name>
<dbReference type="Proteomes" id="UP001164286">
    <property type="component" value="Unassembled WGS sequence"/>
</dbReference>